<name>A0ABW5YC86_9SPHI</name>
<protein>
    <submittedName>
        <fullName evidence="2">DUF3570 domain-containing protein</fullName>
    </submittedName>
</protein>
<feature type="signal peptide" evidence="1">
    <location>
        <begin position="1"/>
        <end position="20"/>
    </location>
</feature>
<evidence type="ECO:0000313" key="2">
    <source>
        <dbReference type="EMBL" id="MFD2872906.1"/>
    </source>
</evidence>
<gene>
    <name evidence="2" type="ORF">ACFS5N_10540</name>
</gene>
<evidence type="ECO:0000313" key="3">
    <source>
        <dbReference type="Proteomes" id="UP001597557"/>
    </source>
</evidence>
<sequence>MRKIYTCIAALYLGIAASHAQTKPARDSSNYEARKLKVDEVNIISAYYHQNGNNSAVTGGIGSEKLTDFANTFDLQLSKYGIGGKKHTFAFELGVDHYTSASSDKIDPNTISSASMHDTRVYPSLNWTVSDDKTGRAFGLTASYSHEFDYQSFGGGLNLTLLSKNKNTQFDFKAQAFLDTWKVILPVELRPLGYGSGSEHEDRRPVDHRPRNSFSTSFSLSQVLTQRLQMALIVEPSYQKGLLATEYQRVFFNSNFATGVGPTNSIFNERIENLPGSRYKLPIAVRLNYFLDDHFIIRTFYRYYTDNWGIRAHTAELEIPVKLTSFVSISPYYRFNHQQGTRYFAPYGQHSPTEIYYTSDYDLSTLNSNFIGGNIRLSPPNGVFGWQHFNSLEIRAGHYMRSTGLNSNIVTLAMKFK</sequence>
<dbReference type="Proteomes" id="UP001597557">
    <property type="component" value="Unassembled WGS sequence"/>
</dbReference>
<dbReference type="RefSeq" id="WP_377185096.1">
    <property type="nucleotide sequence ID" value="NZ_JBHUPD010000002.1"/>
</dbReference>
<dbReference type="EMBL" id="JBHUPD010000002">
    <property type="protein sequence ID" value="MFD2872906.1"/>
    <property type="molecule type" value="Genomic_DNA"/>
</dbReference>
<evidence type="ECO:0000256" key="1">
    <source>
        <dbReference type="SAM" id="SignalP"/>
    </source>
</evidence>
<dbReference type="InterPro" id="IPR021953">
    <property type="entry name" value="DUF3570"/>
</dbReference>
<comment type="caution">
    <text evidence="2">The sequence shown here is derived from an EMBL/GenBank/DDBJ whole genome shotgun (WGS) entry which is preliminary data.</text>
</comment>
<keyword evidence="3" id="KW-1185">Reference proteome</keyword>
<proteinExistence type="predicted"/>
<feature type="chain" id="PRO_5045969562" evidence="1">
    <location>
        <begin position="21"/>
        <end position="417"/>
    </location>
</feature>
<accession>A0ABW5YC86</accession>
<reference evidence="3" key="1">
    <citation type="journal article" date="2019" name="Int. J. Syst. Evol. Microbiol.">
        <title>The Global Catalogue of Microorganisms (GCM) 10K type strain sequencing project: providing services to taxonomists for standard genome sequencing and annotation.</title>
        <authorList>
            <consortium name="The Broad Institute Genomics Platform"/>
            <consortium name="The Broad Institute Genome Sequencing Center for Infectious Disease"/>
            <person name="Wu L."/>
            <person name="Ma J."/>
        </authorList>
    </citation>
    <scope>NUCLEOTIDE SEQUENCE [LARGE SCALE GENOMIC DNA]</scope>
    <source>
        <strain evidence="3">KCTC 22437</strain>
    </source>
</reference>
<organism evidence="2 3">
    <name type="scientific">Mucilaginibacter ximonensis</name>
    <dbReference type="NCBI Taxonomy" id="538021"/>
    <lineage>
        <taxon>Bacteria</taxon>
        <taxon>Pseudomonadati</taxon>
        <taxon>Bacteroidota</taxon>
        <taxon>Sphingobacteriia</taxon>
        <taxon>Sphingobacteriales</taxon>
        <taxon>Sphingobacteriaceae</taxon>
        <taxon>Mucilaginibacter</taxon>
    </lineage>
</organism>
<keyword evidence="1" id="KW-0732">Signal</keyword>
<dbReference type="Pfam" id="PF12094">
    <property type="entry name" value="DUF3570"/>
    <property type="match status" value="1"/>
</dbReference>